<comment type="caution">
    <text evidence="1">The sequence shown here is derived from an EMBL/GenBank/DDBJ whole genome shotgun (WGS) entry which is preliminary data.</text>
</comment>
<reference evidence="1" key="1">
    <citation type="submission" date="2023-04" db="EMBL/GenBank/DDBJ databases">
        <title>Ambrosiozyma monospora NBRC 1965.</title>
        <authorList>
            <person name="Ichikawa N."/>
            <person name="Sato H."/>
            <person name="Tonouchi N."/>
        </authorList>
    </citation>
    <scope>NUCLEOTIDE SEQUENCE</scope>
    <source>
        <strain evidence="1">NBRC 1965</strain>
    </source>
</reference>
<dbReference type="OrthoDB" id="4362974at2759"/>
<evidence type="ECO:0000313" key="1">
    <source>
        <dbReference type="EMBL" id="GME83431.1"/>
    </source>
</evidence>
<sequence length="189" mass="21604">MNNIGNVVEVETSHYQSLVGALQYVAIRGRLDIQYYCSVLAQHNKNPTLLSYDQALQVYKYLYKTRGYALAYPKYKLTQLLENSDQQNMSAHKWNKVNIIREFAGLAKVHIEDEQHHSERLHKLNTFISKNTTTYQQIERNYNLATLVSDIPSLNHIEGSKNPADVLTKRLSSTVLGNALEKSSLFSLS</sequence>
<protein>
    <submittedName>
        <fullName evidence="1">Unnamed protein product</fullName>
    </submittedName>
</protein>
<evidence type="ECO:0000313" key="2">
    <source>
        <dbReference type="Proteomes" id="UP001165063"/>
    </source>
</evidence>
<dbReference type="EMBL" id="BSXU01016443">
    <property type="protein sequence ID" value="GME83431.1"/>
    <property type="molecule type" value="Genomic_DNA"/>
</dbReference>
<name>A0A9W6WL33_AMBMO</name>
<organism evidence="1 2">
    <name type="scientific">Ambrosiozyma monospora</name>
    <name type="common">Yeast</name>
    <name type="synonym">Endomycopsis monosporus</name>
    <dbReference type="NCBI Taxonomy" id="43982"/>
    <lineage>
        <taxon>Eukaryota</taxon>
        <taxon>Fungi</taxon>
        <taxon>Dikarya</taxon>
        <taxon>Ascomycota</taxon>
        <taxon>Saccharomycotina</taxon>
        <taxon>Pichiomycetes</taxon>
        <taxon>Pichiales</taxon>
        <taxon>Pichiaceae</taxon>
        <taxon>Ambrosiozyma</taxon>
    </lineage>
</organism>
<dbReference type="AlphaFoldDB" id="A0A9W6WL33"/>
<dbReference type="Proteomes" id="UP001165063">
    <property type="component" value="Unassembled WGS sequence"/>
</dbReference>
<accession>A0A9W6WL33</accession>
<gene>
    <name evidence="1" type="ORF">Amon01_001005100</name>
</gene>
<keyword evidence="2" id="KW-1185">Reference proteome</keyword>
<proteinExistence type="predicted"/>